<proteinExistence type="predicted"/>
<organism evidence="1 2">
    <name type="scientific">Pseudarthrobacter phenanthrenivorans</name>
    <name type="common">Arthrobacter phenanthrenivorans</name>
    <dbReference type="NCBI Taxonomy" id="361575"/>
    <lineage>
        <taxon>Bacteria</taxon>
        <taxon>Bacillati</taxon>
        <taxon>Actinomycetota</taxon>
        <taxon>Actinomycetes</taxon>
        <taxon>Micrococcales</taxon>
        <taxon>Micrococcaceae</taxon>
        <taxon>Pseudarthrobacter</taxon>
    </lineage>
</organism>
<dbReference type="OrthoDB" id="4925768at2"/>
<dbReference type="Proteomes" id="UP000031196">
    <property type="component" value="Unassembled WGS sequence"/>
</dbReference>
<dbReference type="AlphaFoldDB" id="A0A0B4DJB7"/>
<dbReference type="RefSeq" id="WP_043450179.1">
    <property type="nucleotide sequence ID" value="NZ_JWTB01000007.1"/>
</dbReference>
<comment type="caution">
    <text evidence="1">The sequence shown here is derived from an EMBL/GenBank/DDBJ whole genome shotgun (WGS) entry which is preliminary data.</text>
</comment>
<evidence type="ECO:0000313" key="1">
    <source>
        <dbReference type="EMBL" id="KIC68937.1"/>
    </source>
</evidence>
<gene>
    <name evidence="1" type="ORF">RM50_03950</name>
</gene>
<reference evidence="1 2" key="1">
    <citation type="submission" date="2014-12" db="EMBL/GenBank/DDBJ databases">
        <title>Genome sequencing of Arthrobacter phenanthrenivorans SWC37.</title>
        <authorList>
            <person name="Tan P.W."/>
            <person name="Chan K.-G."/>
        </authorList>
    </citation>
    <scope>NUCLEOTIDE SEQUENCE [LARGE SCALE GENOMIC DNA]</scope>
    <source>
        <strain evidence="1 2">SWC37</strain>
    </source>
</reference>
<accession>A0A0B4DJB7</accession>
<evidence type="ECO:0000313" key="2">
    <source>
        <dbReference type="Proteomes" id="UP000031196"/>
    </source>
</evidence>
<sequence length="276" mass="27520">MSGRYTVSATPAAVEAGAVTQTLASLPATFQPAGEDQAGTADVLVLAGGAGWTTEAAAAVAAGTRGVVVVNPVPEDTTELAAAAHAAGTAVVLDLRWASNPALVAGSGQPDARGAVRSALGTAALLDSVAASAPGTESKELLAAHLAALLAVSGQLDGVRVIRSDTTGYTVCGRLANGAPFTAQGVLTAARPAGVDIRLYTADGGVAVQVPDPDAAWPATIRVTGAHGELMLPTLYESAHRSAWRRLKDHLGAGTLPDDLSGFARLADLYATLAAT</sequence>
<dbReference type="EMBL" id="JWTB01000007">
    <property type="protein sequence ID" value="KIC68937.1"/>
    <property type="molecule type" value="Genomic_DNA"/>
</dbReference>
<protein>
    <submittedName>
        <fullName evidence="1">Uncharacterized protein</fullName>
    </submittedName>
</protein>
<name>A0A0B4DJB7_PSEPS</name>